<dbReference type="eggNOG" id="KOG2061">
    <property type="taxonomic scope" value="Eukaryota"/>
</dbReference>
<feature type="compositionally biased region" description="Polar residues" evidence="2">
    <location>
        <begin position="101"/>
        <end position="123"/>
    </location>
</feature>
<evidence type="ECO:0000256" key="2">
    <source>
        <dbReference type="SAM" id="MobiDB-lite"/>
    </source>
</evidence>
<dbReference type="PANTHER" id="PTHR12298">
    <property type="entry name" value="PCDC2 PROGRAMMED CELL DEATH PROTEIN 2 -RELATED"/>
    <property type="match status" value="1"/>
</dbReference>
<dbReference type="STRING" id="747676.F4RWP8"/>
<keyword evidence="1" id="KW-0175">Coiled coil</keyword>
<dbReference type="GeneID" id="18935548"/>
<dbReference type="RefSeq" id="XP_007413651.1">
    <property type="nucleotide sequence ID" value="XM_007413589.1"/>
</dbReference>
<sequence>MTTTWGEPDIQLPPSPKLSSSNQQNAQLDVSKIWDLDPSGSNELPALISETELEESREPLVLPSSPPKGSYQPMTVTGSLTPTEVFSSSQPPRSTRPGPVTRSSSLITVPTKNQSENQASTKGISEPSVPVMSFEDQLKAAIRASLEPNGQVMNLNQSENEPIKELGTEEEQMSKALEESLAMSSSRTLENSGRFLHPYPTQRVRELGKPVALRVQNPHLVFLPAVLNVLYAAKPFRDRILAFKPPAIPDLQPLVDHDVEGLWKGESKWRTEDSWSPEPYPIELILAVQRLFALMTHSKRSYLDVREISLCMGYEEGENIVWSLNEPNKGCHKAYETIAETWKELCSDLYQQLKLVEGGDTEEHAKQYEDEKRLFHWRGHKMSLPLPDTEVQVQASQSDNSTTCLILNTMGSALNDIYSGIDAQVWLPESNSAHFLDGTSQIIAFEIDRKNHNNFGWTNDSNTSCLSTLEQRKPFGLESEFYVDRYLLDKRHVITDLREEISKIEGEADVSLVRRDQLAKAGGKDVVSNLKSVVDYLSQESQFPITTSTERESQKKEMLPKFRAALEKLEAEITSLELKAATAQAASKAVFDIPQMKEVGPHDLCAVVVSDGFAGRDHMWTYTKADDGSWYKILDRQISSVTLETVLNDPAGIHMNGGHIFALYVKRSTPEESSTESASIPLRPSLEAAIMKDNEEFDKELSEAATIQLTNPLINMTDFNQDVKVMDLDSPRSDVAEADELGSESDPLRLSGGSGLDQYDEDENEDEDEEEEEEEEECDLVELGFLKSMNGQKLDIKTMTGKIGGRPIWLDPKMPLENEAVKCSTCSEPMAFLLQMNAPDDENPNAYLRTIYIFICRKMKCIETNRSGGLKVFRFQVSEEESDLISSEEEEEGKHDGLVLDKEFREWELVCDEEPEDTIVEGLKQSAISTCNELESKTDEEDAKMKDTKAPVDLTFLKFQSRLSRAPDQILRQQSIKLRTEMVNWFRYLKVTEPAIKPLWASDQDSNRFEEVQVCGNCGRSNLMIEFQILSTVLSSLGIEEKEDVKTGLDFGTILVYTCERSCEKRVRGDGKGWVQEVGLVQMFSLDGVKI</sequence>
<feature type="compositionally biased region" description="Acidic residues" evidence="2">
    <location>
        <begin position="758"/>
        <end position="776"/>
    </location>
</feature>
<dbReference type="HOGENOM" id="CLU_284548_0_0_1"/>
<dbReference type="Pfam" id="PF04194">
    <property type="entry name" value="PDCD2_C"/>
    <property type="match status" value="1"/>
</dbReference>
<dbReference type="AlphaFoldDB" id="F4RWP8"/>
<keyword evidence="5" id="KW-1185">Reference proteome</keyword>
<name>F4RWP8_MELLP</name>
<accession>F4RWP8</accession>
<feature type="compositionally biased region" description="Polar residues" evidence="2">
    <location>
        <begin position="72"/>
        <end position="93"/>
    </location>
</feature>
<protein>
    <recommendedName>
        <fullName evidence="3">Programmed cell death protein 2 C-terminal domain-containing protein</fullName>
    </recommendedName>
</protein>
<dbReference type="Proteomes" id="UP000001072">
    <property type="component" value="Unassembled WGS sequence"/>
</dbReference>
<feature type="region of interest" description="Disordered" evidence="2">
    <location>
        <begin position="735"/>
        <end position="776"/>
    </location>
</feature>
<feature type="region of interest" description="Disordered" evidence="2">
    <location>
        <begin position="1"/>
        <end position="127"/>
    </location>
</feature>
<dbReference type="InParanoid" id="F4RWP8"/>
<evidence type="ECO:0000313" key="5">
    <source>
        <dbReference type="Proteomes" id="UP000001072"/>
    </source>
</evidence>
<dbReference type="PANTHER" id="PTHR12298:SF4">
    <property type="entry name" value="PROGRAMMED CELL DEATH PROTEIN 2"/>
    <property type="match status" value="1"/>
</dbReference>
<gene>
    <name evidence="4" type="ORF">MELLADRAFT_90379</name>
</gene>
<dbReference type="KEGG" id="mlr:MELLADRAFT_90379"/>
<feature type="domain" description="Programmed cell death protein 2 C-terminal" evidence="3">
    <location>
        <begin position="953"/>
        <end position="1082"/>
    </location>
</feature>
<proteinExistence type="predicted"/>
<feature type="compositionally biased region" description="Polar residues" evidence="2">
    <location>
        <begin position="17"/>
        <end position="28"/>
    </location>
</feature>
<dbReference type="GO" id="GO:0005737">
    <property type="term" value="C:cytoplasm"/>
    <property type="evidence" value="ECO:0007669"/>
    <property type="project" value="InterPro"/>
</dbReference>
<dbReference type="OrthoDB" id="443682at2759"/>
<evidence type="ECO:0000259" key="3">
    <source>
        <dbReference type="Pfam" id="PF04194"/>
    </source>
</evidence>
<evidence type="ECO:0000313" key="4">
    <source>
        <dbReference type="EMBL" id="EGG03191.1"/>
    </source>
</evidence>
<reference evidence="5" key="1">
    <citation type="journal article" date="2011" name="Proc. Natl. Acad. Sci. U.S.A.">
        <title>Obligate biotrophy features unraveled by the genomic analysis of rust fungi.</title>
        <authorList>
            <person name="Duplessis S."/>
            <person name="Cuomo C.A."/>
            <person name="Lin Y.-C."/>
            <person name="Aerts A."/>
            <person name="Tisserant E."/>
            <person name="Veneault-Fourrey C."/>
            <person name="Joly D.L."/>
            <person name="Hacquard S."/>
            <person name="Amselem J."/>
            <person name="Cantarel B.L."/>
            <person name="Chiu R."/>
            <person name="Coutinho P.M."/>
            <person name="Feau N."/>
            <person name="Field M."/>
            <person name="Frey P."/>
            <person name="Gelhaye E."/>
            <person name="Goldberg J."/>
            <person name="Grabherr M.G."/>
            <person name="Kodira C.D."/>
            <person name="Kohler A."/>
            <person name="Kuees U."/>
            <person name="Lindquist E.A."/>
            <person name="Lucas S.M."/>
            <person name="Mago R."/>
            <person name="Mauceli E."/>
            <person name="Morin E."/>
            <person name="Murat C."/>
            <person name="Pangilinan J.L."/>
            <person name="Park R."/>
            <person name="Pearson M."/>
            <person name="Quesneville H."/>
            <person name="Rouhier N."/>
            <person name="Sakthikumar S."/>
            <person name="Salamov A.A."/>
            <person name="Schmutz J."/>
            <person name="Selles B."/>
            <person name="Shapiro H."/>
            <person name="Tanguay P."/>
            <person name="Tuskan G.A."/>
            <person name="Henrissat B."/>
            <person name="Van de Peer Y."/>
            <person name="Rouze P."/>
            <person name="Ellis J.G."/>
            <person name="Dodds P.N."/>
            <person name="Schein J.E."/>
            <person name="Zhong S."/>
            <person name="Hamelin R.C."/>
            <person name="Grigoriev I.V."/>
            <person name="Szabo L.J."/>
            <person name="Martin F."/>
        </authorList>
    </citation>
    <scope>NUCLEOTIDE SEQUENCE [LARGE SCALE GENOMIC DNA]</scope>
    <source>
        <strain evidence="5">98AG31 / pathotype 3-4-7</strain>
    </source>
</reference>
<dbReference type="GO" id="GO:0005634">
    <property type="term" value="C:nucleus"/>
    <property type="evidence" value="ECO:0007669"/>
    <property type="project" value="TreeGrafter"/>
</dbReference>
<dbReference type="InterPro" id="IPR007320">
    <property type="entry name" value="PDCD2_C"/>
</dbReference>
<feature type="coiled-coil region" evidence="1">
    <location>
        <begin position="559"/>
        <end position="586"/>
    </location>
</feature>
<evidence type="ECO:0000256" key="1">
    <source>
        <dbReference type="SAM" id="Coils"/>
    </source>
</evidence>
<dbReference type="EMBL" id="GL883126">
    <property type="protein sequence ID" value="EGG03191.1"/>
    <property type="molecule type" value="Genomic_DNA"/>
</dbReference>
<organism evidence="5">
    <name type="scientific">Melampsora larici-populina (strain 98AG31 / pathotype 3-4-7)</name>
    <name type="common">Poplar leaf rust fungus</name>
    <dbReference type="NCBI Taxonomy" id="747676"/>
    <lineage>
        <taxon>Eukaryota</taxon>
        <taxon>Fungi</taxon>
        <taxon>Dikarya</taxon>
        <taxon>Basidiomycota</taxon>
        <taxon>Pucciniomycotina</taxon>
        <taxon>Pucciniomycetes</taxon>
        <taxon>Pucciniales</taxon>
        <taxon>Melampsoraceae</taxon>
        <taxon>Melampsora</taxon>
    </lineage>
</organism>
<dbReference type="VEuPathDB" id="FungiDB:MELLADRAFT_90379"/>